<dbReference type="InterPro" id="IPR000953">
    <property type="entry name" value="Chromo/chromo_shadow_dom"/>
</dbReference>
<protein>
    <submittedName>
        <fullName evidence="1">Uncharacterized protein</fullName>
    </submittedName>
</protein>
<dbReference type="OrthoDB" id="5945974at2759"/>
<dbReference type="EMBL" id="CACRXK020000720">
    <property type="protein sequence ID" value="CAB3984311.1"/>
    <property type="molecule type" value="Genomic_DNA"/>
</dbReference>
<name>A0A7D9DIW0_PARCT</name>
<gene>
    <name evidence="1" type="ORF">PACLA_8A031640</name>
</gene>
<dbReference type="Proteomes" id="UP001152795">
    <property type="component" value="Unassembled WGS sequence"/>
</dbReference>
<comment type="caution">
    <text evidence="1">The sequence shown here is derived from an EMBL/GenBank/DDBJ whole genome shotgun (WGS) entry which is preliminary data.</text>
</comment>
<reference evidence="1" key="1">
    <citation type="submission" date="2020-04" db="EMBL/GenBank/DDBJ databases">
        <authorList>
            <person name="Alioto T."/>
            <person name="Alioto T."/>
            <person name="Gomez Garrido J."/>
        </authorList>
    </citation>
    <scope>NUCLEOTIDE SEQUENCE</scope>
    <source>
        <strain evidence="1">A484AB</strain>
    </source>
</reference>
<dbReference type="PROSITE" id="PS50013">
    <property type="entry name" value="CHROMO_2"/>
    <property type="match status" value="1"/>
</dbReference>
<accession>A0A7D9DIW0</accession>
<keyword evidence="2" id="KW-1185">Reference proteome</keyword>
<dbReference type="SMART" id="SM00298">
    <property type="entry name" value="CHROMO"/>
    <property type="match status" value="1"/>
</dbReference>
<proteinExistence type="predicted"/>
<organism evidence="1 2">
    <name type="scientific">Paramuricea clavata</name>
    <name type="common">Red gorgonian</name>
    <name type="synonym">Violescent sea-whip</name>
    <dbReference type="NCBI Taxonomy" id="317549"/>
    <lineage>
        <taxon>Eukaryota</taxon>
        <taxon>Metazoa</taxon>
        <taxon>Cnidaria</taxon>
        <taxon>Anthozoa</taxon>
        <taxon>Octocorallia</taxon>
        <taxon>Malacalcyonacea</taxon>
        <taxon>Plexauridae</taxon>
        <taxon>Paramuricea</taxon>
    </lineage>
</organism>
<dbReference type="Gene3D" id="2.40.50.40">
    <property type="match status" value="1"/>
</dbReference>
<sequence length="218" mass="25986">MATISFYKELDNITTADFYSVSNQKKKRKLDYGGNYFAVDRLIAERSEKGEEPEYLVLWHGYSRYDASYEPESNITRLCIRYYHNAQPNVKDIHEFADLFREKIEQALKHNRRNERLTFECRGDVFKFLFAGKGYFLQRWQVLEENDFPQQLFQKGWTVRMNKHGEGMKLHFSVKIRWFISWSPLKYNVDTKGTTVPCKRAPFEKMSVEVIKVAAWYG</sequence>
<evidence type="ECO:0000313" key="2">
    <source>
        <dbReference type="Proteomes" id="UP001152795"/>
    </source>
</evidence>
<dbReference type="SUPFAM" id="SSF54160">
    <property type="entry name" value="Chromo domain-like"/>
    <property type="match status" value="1"/>
</dbReference>
<dbReference type="InterPro" id="IPR016197">
    <property type="entry name" value="Chromo-like_dom_sf"/>
</dbReference>
<dbReference type="InterPro" id="IPR023780">
    <property type="entry name" value="Chromo_domain"/>
</dbReference>
<dbReference type="Pfam" id="PF00385">
    <property type="entry name" value="Chromo"/>
    <property type="match status" value="1"/>
</dbReference>
<evidence type="ECO:0000313" key="1">
    <source>
        <dbReference type="EMBL" id="CAB3984311.1"/>
    </source>
</evidence>
<dbReference type="AlphaFoldDB" id="A0A7D9DIW0"/>